<dbReference type="InterPro" id="IPR003660">
    <property type="entry name" value="HAMP_dom"/>
</dbReference>
<accession>A0A8J8MN19</accession>
<dbReference type="RefSeq" id="WP_212695632.1">
    <property type="nucleotide sequence ID" value="NZ_CP058649.1"/>
</dbReference>
<reference evidence="11" key="1">
    <citation type="submission" date="2020-07" db="EMBL/GenBank/DDBJ databases">
        <title>Vallitalea pronyensis genome.</title>
        <authorList>
            <person name="Postec A."/>
        </authorList>
    </citation>
    <scope>NUCLEOTIDE SEQUENCE</scope>
    <source>
        <strain evidence="11">FatNI3</strain>
    </source>
</reference>
<dbReference type="EC" id="2.7.13.3" evidence="3"/>
<dbReference type="PRINTS" id="PR00344">
    <property type="entry name" value="BCTRLSENSOR"/>
</dbReference>
<dbReference type="CDD" id="cd06225">
    <property type="entry name" value="HAMP"/>
    <property type="match status" value="1"/>
</dbReference>
<dbReference type="SMART" id="SM00387">
    <property type="entry name" value="HATPase_c"/>
    <property type="match status" value="1"/>
</dbReference>
<feature type="transmembrane region" description="Helical" evidence="8">
    <location>
        <begin position="296"/>
        <end position="316"/>
    </location>
</feature>
<dbReference type="KEGG" id="vpy:HZI73_22750"/>
<dbReference type="InterPro" id="IPR004358">
    <property type="entry name" value="Sig_transdc_His_kin-like_C"/>
</dbReference>
<keyword evidence="8" id="KW-0812">Transmembrane</keyword>
<dbReference type="InterPro" id="IPR050640">
    <property type="entry name" value="Bact_2-comp_sensor_kinase"/>
</dbReference>
<dbReference type="GO" id="GO:0000155">
    <property type="term" value="F:phosphorelay sensor kinase activity"/>
    <property type="evidence" value="ECO:0007669"/>
    <property type="project" value="InterPro"/>
</dbReference>
<evidence type="ECO:0000256" key="1">
    <source>
        <dbReference type="ARBA" id="ARBA00000085"/>
    </source>
</evidence>
<keyword evidence="4" id="KW-0597">Phosphoprotein</keyword>
<keyword evidence="6 11" id="KW-0418">Kinase</keyword>
<comment type="catalytic activity">
    <reaction evidence="1">
        <text>ATP + protein L-histidine = ADP + protein N-phospho-L-histidine.</text>
        <dbReference type="EC" id="2.7.13.3"/>
    </reaction>
</comment>
<evidence type="ECO:0000256" key="5">
    <source>
        <dbReference type="ARBA" id="ARBA00022679"/>
    </source>
</evidence>
<keyword evidence="8" id="KW-1133">Transmembrane helix</keyword>
<dbReference type="Gene3D" id="3.30.565.10">
    <property type="entry name" value="Histidine kinase-like ATPase, C-terminal domain"/>
    <property type="match status" value="1"/>
</dbReference>
<gene>
    <name evidence="11" type="ORF">HZI73_22750</name>
</gene>
<dbReference type="AlphaFoldDB" id="A0A8J8MN19"/>
<dbReference type="InterPro" id="IPR003594">
    <property type="entry name" value="HATPase_dom"/>
</dbReference>
<evidence type="ECO:0000256" key="2">
    <source>
        <dbReference type="ARBA" id="ARBA00004370"/>
    </source>
</evidence>
<dbReference type="SMART" id="SM00304">
    <property type="entry name" value="HAMP"/>
    <property type="match status" value="1"/>
</dbReference>
<dbReference type="Pfam" id="PF00672">
    <property type="entry name" value="HAMP"/>
    <property type="match status" value="1"/>
</dbReference>
<dbReference type="SUPFAM" id="SSF158472">
    <property type="entry name" value="HAMP domain-like"/>
    <property type="match status" value="1"/>
</dbReference>
<dbReference type="InterPro" id="IPR005467">
    <property type="entry name" value="His_kinase_dom"/>
</dbReference>
<dbReference type="Pfam" id="PF06580">
    <property type="entry name" value="His_kinase"/>
    <property type="match status" value="1"/>
</dbReference>
<keyword evidence="7" id="KW-0902">Two-component regulatory system</keyword>
<evidence type="ECO:0000259" key="10">
    <source>
        <dbReference type="PROSITE" id="PS50885"/>
    </source>
</evidence>
<organism evidence="11 12">
    <name type="scientific">Vallitalea pronyensis</name>
    <dbReference type="NCBI Taxonomy" id="1348613"/>
    <lineage>
        <taxon>Bacteria</taxon>
        <taxon>Bacillati</taxon>
        <taxon>Bacillota</taxon>
        <taxon>Clostridia</taxon>
        <taxon>Lachnospirales</taxon>
        <taxon>Vallitaleaceae</taxon>
        <taxon>Vallitalea</taxon>
    </lineage>
</organism>
<evidence type="ECO:0000256" key="6">
    <source>
        <dbReference type="ARBA" id="ARBA00022777"/>
    </source>
</evidence>
<dbReference type="PROSITE" id="PS50109">
    <property type="entry name" value="HIS_KIN"/>
    <property type="match status" value="1"/>
</dbReference>
<sequence length="595" mass="69228">MLNLLQKYYDISIKKKLIALALTMLLYPILLVIFFGVYNNERIIKNRFINYVENNVLGAKMRIVNEIKDMERFFQDMLYNIDIYELFKTNPLGHQEQDSIAKYHFKRNMEKYLNSTIYTRQEFDYITVQFVKDPSVYYAAKETGFMALSDIPTDIFNKIDDNKVNYYFDQVDDKVYIYLVRPVYDVETFQKIATIAIKVSNEFLESMVGVTYQGQSETTYLYTQDGHRILAVGDQTNHQLIESNQVYLDTDGTYKRKIDGVDYYTIIETIDPIHVKMITTVSTDTLTSDTRQVTRLILLLCLVSIPIYILLANLLYRDIVSPFNILVSKMQRIEKGELNTLIPVERNNEIGYVYRSFNRMSKRLKYLVDCVYKEEITRKDAQIAALQAQINPHFLYNTLETINWKAQLSGQQDIAEMIQALSKLMDANMNRTGEKFIQVADEIDHMNHYMYLIQKRYHKKIIYDKQIDPSVLSVQLPKLIIQPLMENAINHGIEPIGRGRVSLHIYAQDEQLIICVEDDGNGMNAEKLSFIRHQLKEQQNQEDEKGGQSIGLVNVSRRLRLIYGNQAYVTIDSEENKGTKVTLILPLAMVEQKGG</sequence>
<dbReference type="EMBL" id="CP058649">
    <property type="protein sequence ID" value="QUI24932.1"/>
    <property type="molecule type" value="Genomic_DNA"/>
</dbReference>
<dbReference type="PANTHER" id="PTHR34220">
    <property type="entry name" value="SENSOR HISTIDINE KINASE YPDA"/>
    <property type="match status" value="1"/>
</dbReference>
<evidence type="ECO:0000259" key="9">
    <source>
        <dbReference type="PROSITE" id="PS50109"/>
    </source>
</evidence>
<evidence type="ECO:0000313" key="11">
    <source>
        <dbReference type="EMBL" id="QUI24932.1"/>
    </source>
</evidence>
<comment type="subcellular location">
    <subcellularLocation>
        <location evidence="2">Membrane</location>
    </subcellularLocation>
</comment>
<keyword evidence="5" id="KW-0808">Transferase</keyword>
<evidence type="ECO:0000256" key="4">
    <source>
        <dbReference type="ARBA" id="ARBA00022553"/>
    </source>
</evidence>
<dbReference type="Proteomes" id="UP000683246">
    <property type="component" value="Chromosome"/>
</dbReference>
<dbReference type="Gene3D" id="6.10.340.10">
    <property type="match status" value="1"/>
</dbReference>
<protein>
    <recommendedName>
        <fullName evidence="3">histidine kinase</fullName>
        <ecNumber evidence="3">2.7.13.3</ecNumber>
    </recommendedName>
</protein>
<dbReference type="SUPFAM" id="SSF55874">
    <property type="entry name" value="ATPase domain of HSP90 chaperone/DNA topoisomerase II/histidine kinase"/>
    <property type="match status" value="1"/>
</dbReference>
<evidence type="ECO:0000256" key="7">
    <source>
        <dbReference type="ARBA" id="ARBA00023012"/>
    </source>
</evidence>
<name>A0A8J8MN19_9FIRM</name>
<evidence type="ECO:0000256" key="8">
    <source>
        <dbReference type="SAM" id="Phobius"/>
    </source>
</evidence>
<feature type="transmembrane region" description="Helical" evidence="8">
    <location>
        <begin position="17"/>
        <end position="38"/>
    </location>
</feature>
<dbReference type="PROSITE" id="PS50885">
    <property type="entry name" value="HAMP"/>
    <property type="match status" value="1"/>
</dbReference>
<dbReference type="Pfam" id="PF02518">
    <property type="entry name" value="HATPase_c"/>
    <property type="match status" value="1"/>
</dbReference>
<keyword evidence="8" id="KW-0472">Membrane</keyword>
<evidence type="ECO:0000313" key="12">
    <source>
        <dbReference type="Proteomes" id="UP000683246"/>
    </source>
</evidence>
<dbReference type="GO" id="GO:0016020">
    <property type="term" value="C:membrane"/>
    <property type="evidence" value="ECO:0007669"/>
    <property type="project" value="UniProtKB-SubCell"/>
</dbReference>
<dbReference type="InterPro" id="IPR010559">
    <property type="entry name" value="Sig_transdc_His_kin_internal"/>
</dbReference>
<dbReference type="InterPro" id="IPR036890">
    <property type="entry name" value="HATPase_C_sf"/>
</dbReference>
<proteinExistence type="predicted"/>
<keyword evidence="12" id="KW-1185">Reference proteome</keyword>
<feature type="domain" description="Histidine kinase" evidence="9">
    <location>
        <begin position="480"/>
        <end position="589"/>
    </location>
</feature>
<evidence type="ECO:0000256" key="3">
    <source>
        <dbReference type="ARBA" id="ARBA00012438"/>
    </source>
</evidence>
<dbReference type="PANTHER" id="PTHR34220:SF7">
    <property type="entry name" value="SENSOR HISTIDINE KINASE YPDA"/>
    <property type="match status" value="1"/>
</dbReference>
<feature type="domain" description="HAMP" evidence="10">
    <location>
        <begin position="317"/>
        <end position="369"/>
    </location>
</feature>